<organism evidence="1 2">
    <name type="scientific">Cichorium intybus</name>
    <name type="common">Chicory</name>
    <dbReference type="NCBI Taxonomy" id="13427"/>
    <lineage>
        <taxon>Eukaryota</taxon>
        <taxon>Viridiplantae</taxon>
        <taxon>Streptophyta</taxon>
        <taxon>Embryophyta</taxon>
        <taxon>Tracheophyta</taxon>
        <taxon>Spermatophyta</taxon>
        <taxon>Magnoliopsida</taxon>
        <taxon>eudicotyledons</taxon>
        <taxon>Gunneridae</taxon>
        <taxon>Pentapetalae</taxon>
        <taxon>asterids</taxon>
        <taxon>campanulids</taxon>
        <taxon>Asterales</taxon>
        <taxon>Asteraceae</taxon>
        <taxon>Cichorioideae</taxon>
        <taxon>Cichorieae</taxon>
        <taxon>Cichoriinae</taxon>
        <taxon>Cichorium</taxon>
    </lineage>
</organism>
<comment type="caution">
    <text evidence="1">The sequence shown here is derived from an EMBL/GenBank/DDBJ whole genome shotgun (WGS) entry which is preliminary data.</text>
</comment>
<evidence type="ECO:0000313" key="2">
    <source>
        <dbReference type="Proteomes" id="UP001055811"/>
    </source>
</evidence>
<dbReference type="Proteomes" id="UP001055811">
    <property type="component" value="Linkage Group LG08"/>
</dbReference>
<name>A0ACB8ZP97_CICIN</name>
<dbReference type="EMBL" id="CM042016">
    <property type="protein sequence ID" value="KAI3699144.1"/>
    <property type="molecule type" value="Genomic_DNA"/>
</dbReference>
<proteinExistence type="predicted"/>
<keyword evidence="2" id="KW-1185">Reference proteome</keyword>
<sequence length="203" mass="23346">MEAYIECSAANLSRVIPFSYAFREVRFRNLVSLFTFGLFILGPLVDQGSQGLKSRCIRALKRIFSHCDQNMDSALNDTESNEFLVRCFNDSLQLSEIVNIKRDVKENVREGVNDVELTLPGFLLQEMFMEKGHFETPWIVLRKFGYNDDIELRKENLPVPSKKAPDQSIELTSEAVDFLIGIFSFFDSNNSKSSYEVKIYIND</sequence>
<evidence type="ECO:0000313" key="1">
    <source>
        <dbReference type="EMBL" id="KAI3699144.1"/>
    </source>
</evidence>
<accession>A0ACB8ZP97</accession>
<gene>
    <name evidence="1" type="ORF">L2E82_43211</name>
</gene>
<reference evidence="2" key="1">
    <citation type="journal article" date="2022" name="Mol. Ecol. Resour.">
        <title>The genomes of chicory, endive, great burdock and yacon provide insights into Asteraceae palaeo-polyploidization history and plant inulin production.</title>
        <authorList>
            <person name="Fan W."/>
            <person name="Wang S."/>
            <person name="Wang H."/>
            <person name="Wang A."/>
            <person name="Jiang F."/>
            <person name="Liu H."/>
            <person name="Zhao H."/>
            <person name="Xu D."/>
            <person name="Zhang Y."/>
        </authorList>
    </citation>
    <scope>NUCLEOTIDE SEQUENCE [LARGE SCALE GENOMIC DNA]</scope>
    <source>
        <strain evidence="2">cv. Punajuju</strain>
    </source>
</reference>
<reference evidence="1 2" key="2">
    <citation type="journal article" date="2022" name="Mol. Ecol. Resour.">
        <title>The genomes of chicory, endive, great burdock and yacon provide insights into Asteraceae paleo-polyploidization history and plant inulin production.</title>
        <authorList>
            <person name="Fan W."/>
            <person name="Wang S."/>
            <person name="Wang H."/>
            <person name="Wang A."/>
            <person name="Jiang F."/>
            <person name="Liu H."/>
            <person name="Zhao H."/>
            <person name="Xu D."/>
            <person name="Zhang Y."/>
        </authorList>
    </citation>
    <scope>NUCLEOTIDE SEQUENCE [LARGE SCALE GENOMIC DNA]</scope>
    <source>
        <strain evidence="2">cv. Punajuju</strain>
        <tissue evidence="1">Leaves</tissue>
    </source>
</reference>
<protein>
    <submittedName>
        <fullName evidence="1">Uncharacterized protein</fullName>
    </submittedName>
</protein>